<gene>
    <name evidence="1" type="ORF">A2149_04890</name>
</gene>
<sequence>MKNKIPDNPIKFIKRCIKENKIYWTYHVNMRLEKRAITRDMVISSIDNMEIIEEYLGDKYLPSYLLLLRYKSIYFHILIAIDVIEDNIRIITAYIPDMKKWEDNFKTRRKRK</sequence>
<dbReference type="Pfam" id="PF14076">
    <property type="entry name" value="DUF4258"/>
    <property type="match status" value="1"/>
</dbReference>
<dbReference type="InterPro" id="IPR025354">
    <property type="entry name" value="DUF4258"/>
</dbReference>
<dbReference type="EMBL" id="MGDF01000160">
    <property type="protein sequence ID" value="OGL44106.1"/>
    <property type="molecule type" value="Genomic_DNA"/>
</dbReference>
<dbReference type="AlphaFoldDB" id="A0A1F7RRC1"/>
<evidence type="ECO:0008006" key="3">
    <source>
        <dbReference type="Google" id="ProtNLM"/>
    </source>
</evidence>
<evidence type="ECO:0000313" key="2">
    <source>
        <dbReference type="Proteomes" id="UP000178435"/>
    </source>
</evidence>
<accession>A0A1F7RRC1</accession>
<dbReference type="Proteomes" id="UP000178435">
    <property type="component" value="Unassembled WGS sequence"/>
</dbReference>
<proteinExistence type="predicted"/>
<comment type="caution">
    <text evidence="1">The sequence shown here is derived from an EMBL/GenBank/DDBJ whole genome shotgun (WGS) entry which is preliminary data.</text>
</comment>
<name>A0A1F7RRC1_9BACT</name>
<organism evidence="1 2">
    <name type="scientific">Candidatus Schekmanbacteria bacterium RBG_16_38_11</name>
    <dbReference type="NCBI Taxonomy" id="1817880"/>
    <lineage>
        <taxon>Bacteria</taxon>
        <taxon>Candidatus Schekmaniibacteriota</taxon>
    </lineage>
</organism>
<evidence type="ECO:0000313" key="1">
    <source>
        <dbReference type="EMBL" id="OGL44106.1"/>
    </source>
</evidence>
<reference evidence="1 2" key="1">
    <citation type="journal article" date="2016" name="Nat. Commun.">
        <title>Thousands of microbial genomes shed light on interconnected biogeochemical processes in an aquifer system.</title>
        <authorList>
            <person name="Anantharaman K."/>
            <person name="Brown C.T."/>
            <person name="Hug L.A."/>
            <person name="Sharon I."/>
            <person name="Castelle C.J."/>
            <person name="Probst A.J."/>
            <person name="Thomas B.C."/>
            <person name="Singh A."/>
            <person name="Wilkins M.J."/>
            <person name="Karaoz U."/>
            <person name="Brodie E.L."/>
            <person name="Williams K.H."/>
            <person name="Hubbard S.S."/>
            <person name="Banfield J.F."/>
        </authorList>
    </citation>
    <scope>NUCLEOTIDE SEQUENCE [LARGE SCALE GENOMIC DNA]</scope>
</reference>
<protein>
    <recommendedName>
        <fullName evidence="3">DUF4258 domain-containing protein</fullName>
    </recommendedName>
</protein>